<organism evidence="1 2">
    <name type="scientific">Bacillus selenitireducens (strain ATCC 700615 / DSM 15326 / MLS10)</name>
    <dbReference type="NCBI Taxonomy" id="439292"/>
    <lineage>
        <taxon>Bacteria</taxon>
        <taxon>Bacillati</taxon>
        <taxon>Bacillota</taxon>
        <taxon>Bacilli</taxon>
        <taxon>Bacillales</taxon>
        <taxon>Bacillaceae</taxon>
        <taxon>Salisediminibacterium</taxon>
    </lineage>
</organism>
<keyword evidence="2" id="KW-1185">Reference proteome</keyword>
<dbReference type="RefSeq" id="WP_013173582.1">
    <property type="nucleotide sequence ID" value="NC_014219.1"/>
</dbReference>
<evidence type="ECO:0000313" key="2">
    <source>
        <dbReference type="Proteomes" id="UP000000271"/>
    </source>
</evidence>
<name>D6XXX2_BACIE</name>
<dbReference type="EMBL" id="CP001791">
    <property type="protein sequence ID" value="ADI00165.1"/>
    <property type="molecule type" value="Genomic_DNA"/>
</dbReference>
<sequence length="125" mass="14240">MIKANSKVSILIFLIIITGTGLALTYNFDNVFLEDQAVMPKEALEKEVEQREAMWDLNRFELEHSPLQTEISSIFPGLDLETITEESDQYTLSMNRILTDSDELTEDLNEWSIAQKNAIQRTNGG</sequence>
<dbReference type="Proteomes" id="UP000000271">
    <property type="component" value="Chromosome"/>
</dbReference>
<accession>D6XXX2</accession>
<protein>
    <submittedName>
        <fullName evidence="1">Uncharacterized protein</fullName>
    </submittedName>
</protein>
<dbReference type="KEGG" id="bse:Bsel_2665"/>
<proteinExistence type="predicted"/>
<gene>
    <name evidence="1" type="ordered locus">Bsel_2665</name>
</gene>
<dbReference type="HOGENOM" id="CLU_1988160_0_0_9"/>
<dbReference type="STRING" id="439292.Bsel_2665"/>
<dbReference type="AlphaFoldDB" id="D6XXX2"/>
<reference evidence="1" key="1">
    <citation type="submission" date="2009-10" db="EMBL/GenBank/DDBJ databases">
        <title>Complete sequence of Bacillus selenitireducens MLS10.</title>
        <authorList>
            <consortium name="US DOE Joint Genome Institute"/>
            <person name="Lucas S."/>
            <person name="Copeland A."/>
            <person name="Lapidus A."/>
            <person name="Glavina del Rio T."/>
            <person name="Dalin E."/>
            <person name="Tice H."/>
            <person name="Bruce D."/>
            <person name="Goodwin L."/>
            <person name="Pitluck S."/>
            <person name="Sims D."/>
            <person name="Brettin T."/>
            <person name="Detter J.C."/>
            <person name="Han C."/>
            <person name="Larimer F."/>
            <person name="Land M."/>
            <person name="Hauser L."/>
            <person name="Kyrpides N."/>
            <person name="Ovchinnikova G."/>
            <person name="Stolz J."/>
        </authorList>
    </citation>
    <scope>NUCLEOTIDE SEQUENCE [LARGE SCALE GENOMIC DNA]</scope>
    <source>
        <strain evidence="1">MLS10</strain>
    </source>
</reference>
<evidence type="ECO:0000313" key="1">
    <source>
        <dbReference type="EMBL" id="ADI00165.1"/>
    </source>
</evidence>